<sequence>MGKLHSGSKERGPDAPSSGTNAQALQPISFYVTAPPDNYSSWIGFNDEDKDKESPAYKARHCQDKVQWELMDLVAEHNDRWCSFNIDTVHEAVHESVDYTFLVSEDDKRVDPPPFHRLECATIDMSHYGAPTIYETIMKYAPIYQLSL</sequence>
<organism evidence="2 3">
    <name type="scientific">Marasmius tenuissimus</name>
    <dbReference type="NCBI Taxonomy" id="585030"/>
    <lineage>
        <taxon>Eukaryota</taxon>
        <taxon>Fungi</taxon>
        <taxon>Dikarya</taxon>
        <taxon>Basidiomycota</taxon>
        <taxon>Agaricomycotina</taxon>
        <taxon>Agaricomycetes</taxon>
        <taxon>Agaricomycetidae</taxon>
        <taxon>Agaricales</taxon>
        <taxon>Marasmiineae</taxon>
        <taxon>Marasmiaceae</taxon>
        <taxon>Marasmius</taxon>
    </lineage>
</organism>
<reference evidence="2 3" key="1">
    <citation type="submission" date="2024-05" db="EMBL/GenBank/DDBJ databases">
        <title>A draft genome resource for the thread blight pathogen Marasmius tenuissimus strain MS-2.</title>
        <authorList>
            <person name="Yulfo-Soto G.E."/>
            <person name="Baruah I.K."/>
            <person name="Amoako-Attah I."/>
            <person name="Bukari Y."/>
            <person name="Meinhardt L.W."/>
            <person name="Bailey B.A."/>
            <person name="Cohen S.P."/>
        </authorList>
    </citation>
    <scope>NUCLEOTIDE SEQUENCE [LARGE SCALE GENOMIC DNA]</scope>
    <source>
        <strain evidence="2 3">MS-2</strain>
    </source>
</reference>
<comment type="caution">
    <text evidence="2">The sequence shown here is derived from an EMBL/GenBank/DDBJ whole genome shotgun (WGS) entry which is preliminary data.</text>
</comment>
<dbReference type="EMBL" id="JBBXMP010000866">
    <property type="protein sequence ID" value="KAL0056859.1"/>
    <property type="molecule type" value="Genomic_DNA"/>
</dbReference>
<accession>A0ABR2Z788</accession>
<feature type="compositionally biased region" description="Polar residues" evidence="1">
    <location>
        <begin position="17"/>
        <end position="26"/>
    </location>
</feature>
<gene>
    <name evidence="2" type="ORF">AAF712_016527</name>
</gene>
<dbReference type="Proteomes" id="UP001437256">
    <property type="component" value="Unassembled WGS sequence"/>
</dbReference>
<protein>
    <submittedName>
        <fullName evidence="2">Uncharacterized protein</fullName>
    </submittedName>
</protein>
<keyword evidence="3" id="KW-1185">Reference proteome</keyword>
<name>A0ABR2Z788_9AGAR</name>
<feature type="region of interest" description="Disordered" evidence="1">
    <location>
        <begin position="1"/>
        <end position="27"/>
    </location>
</feature>
<evidence type="ECO:0000313" key="3">
    <source>
        <dbReference type="Proteomes" id="UP001437256"/>
    </source>
</evidence>
<evidence type="ECO:0000313" key="2">
    <source>
        <dbReference type="EMBL" id="KAL0056859.1"/>
    </source>
</evidence>
<proteinExistence type="predicted"/>
<evidence type="ECO:0000256" key="1">
    <source>
        <dbReference type="SAM" id="MobiDB-lite"/>
    </source>
</evidence>